<evidence type="ECO:0000256" key="12">
    <source>
        <dbReference type="ARBA" id="ARBA00022989"/>
    </source>
</evidence>
<evidence type="ECO:0000256" key="9">
    <source>
        <dbReference type="ARBA" id="ARBA00022741"/>
    </source>
</evidence>
<gene>
    <name evidence="20" type="ORF">J2I48_19400</name>
</gene>
<dbReference type="Gene3D" id="3.40.50.300">
    <property type="entry name" value="P-loop containing nucleotide triphosphate hydrolases"/>
    <property type="match status" value="1"/>
</dbReference>
<accession>A0A939G8Z5</accession>
<protein>
    <recommendedName>
        <fullName evidence="4">non-specific protein-tyrosine kinase</fullName>
        <ecNumber evidence="4">2.7.10.2</ecNumber>
    </recommendedName>
</protein>
<evidence type="ECO:0000256" key="11">
    <source>
        <dbReference type="ARBA" id="ARBA00022840"/>
    </source>
</evidence>
<dbReference type="AlphaFoldDB" id="A0A939G8Z5"/>
<keyword evidence="9" id="KW-0547">Nucleotide-binding</keyword>
<keyword evidence="7 20" id="KW-0808">Transferase</keyword>
<dbReference type="CDD" id="cd05387">
    <property type="entry name" value="BY-kinase"/>
    <property type="match status" value="1"/>
</dbReference>
<feature type="domain" description="AAA" evidence="18">
    <location>
        <begin position="586"/>
        <end position="708"/>
    </location>
</feature>
<keyword evidence="21" id="KW-1185">Reference proteome</keyword>
<dbReference type="EC" id="2.7.10.2" evidence="4"/>
<dbReference type="GO" id="GO:0005886">
    <property type="term" value="C:plasma membrane"/>
    <property type="evidence" value="ECO:0007669"/>
    <property type="project" value="UniProtKB-SubCell"/>
</dbReference>
<dbReference type="NCBIfam" id="TIGR01007">
    <property type="entry name" value="eps_fam"/>
    <property type="match status" value="1"/>
</dbReference>
<feature type="transmembrane region" description="Helical" evidence="16">
    <location>
        <begin position="35"/>
        <end position="53"/>
    </location>
</feature>
<evidence type="ECO:0000256" key="15">
    <source>
        <dbReference type="ARBA" id="ARBA00051245"/>
    </source>
</evidence>
<sequence length="786" mass="87861">METNLQEGYSYVPYQNVDTDTINIRAVVFKYLRNWYWFLLSIGILIAAAYIYLRYQPPSYKSKASVLIKDEKKGIDQESVLKELEIFAPKKVVENEIEILKSYTLMDRVARQLNLSAVYFRDTPYGKREIYKQSPIQLIVEESGGTVTGSDFLTIQFHSNQTVTLNDQTYRVNTGVNTPYGRLRIVANKPISDNLPTLYVQLLDPVNVANNMLKNLKAEPTSKSSTVIVLSVETPVADKGEAILNRLISVYNEAAVMDKNQVAANTLHFIEERLKLISGELATVERGVENYKSSQGITDLSTQAQGFLETVQQNDAQLNQVNIQLGALHDLETYLKRQPGSRAGAPATVGLNDPTLLGLIEEMTKLEGQRDQLARTTSEENPLLVTIESQIRATKANITENVATMKNMLVTAQKNYVGNNNKMERVIKTLPAKERALMDITRQQAIKNDLYTYLLKKREETAVSFASTISDSRTVDAARSELRPVKPNKQTVYMLFALIGLFLPIAGIAASDALNNRIMRRTDVESNTHVPILGEVVKKRQPGALVVALNNQSIIAEQIRTLRTNLQYLRDSREGSQVLLFTSSISGEGKSFVSLNLGASLALAGRRVVILEMDLRKPRLRHSLGDLPVGNGLSNYLIGEISVDEVVKPVPGCDNYFIITSGPLPPNPSELLSGPRLETLIAELRQRFDYIIIDAPPVGLVTDAQLIAPYSDATMFMIRHDVTPKSYLKMIESLYVEKRFNKLNIVLNAVGDGEEQYYSYGYGYKGKGYSYGEHEQKGMFGKLFSR</sequence>
<feature type="domain" description="Tyrosine-protein kinase G-rich" evidence="19">
    <location>
        <begin position="435"/>
        <end position="506"/>
    </location>
</feature>
<dbReference type="Pfam" id="PF02706">
    <property type="entry name" value="Wzz"/>
    <property type="match status" value="1"/>
</dbReference>
<keyword evidence="12 16" id="KW-1133">Transmembrane helix</keyword>
<dbReference type="RefSeq" id="WP_207337144.1">
    <property type="nucleotide sequence ID" value="NZ_JAFMYU010000017.1"/>
</dbReference>
<comment type="caution">
    <text evidence="20">The sequence shown here is derived from an EMBL/GenBank/DDBJ whole genome shotgun (WGS) entry which is preliminary data.</text>
</comment>
<comment type="similarity">
    <text evidence="3">Belongs to the etk/wzc family.</text>
</comment>
<evidence type="ECO:0000259" key="18">
    <source>
        <dbReference type="Pfam" id="PF13614"/>
    </source>
</evidence>
<organism evidence="20 21">
    <name type="scientific">Fibrella aquatilis</name>
    <dbReference type="NCBI Taxonomy" id="2817059"/>
    <lineage>
        <taxon>Bacteria</taxon>
        <taxon>Pseudomonadati</taxon>
        <taxon>Bacteroidota</taxon>
        <taxon>Cytophagia</taxon>
        <taxon>Cytophagales</taxon>
        <taxon>Spirosomataceae</taxon>
        <taxon>Fibrella</taxon>
    </lineage>
</organism>
<dbReference type="Pfam" id="PF13614">
    <property type="entry name" value="AAA_31"/>
    <property type="match status" value="1"/>
</dbReference>
<dbReference type="InterPro" id="IPR025669">
    <property type="entry name" value="AAA_dom"/>
</dbReference>
<evidence type="ECO:0000256" key="7">
    <source>
        <dbReference type="ARBA" id="ARBA00022679"/>
    </source>
</evidence>
<keyword evidence="14" id="KW-0829">Tyrosine-protein kinase</keyword>
<keyword evidence="10" id="KW-0418">Kinase</keyword>
<dbReference type="InterPro" id="IPR003856">
    <property type="entry name" value="LPS_length_determ_N"/>
</dbReference>
<comment type="catalytic activity">
    <reaction evidence="15">
        <text>L-tyrosyl-[protein] + ATP = O-phospho-L-tyrosyl-[protein] + ADP + H(+)</text>
        <dbReference type="Rhea" id="RHEA:10596"/>
        <dbReference type="Rhea" id="RHEA-COMP:10136"/>
        <dbReference type="Rhea" id="RHEA-COMP:20101"/>
        <dbReference type="ChEBI" id="CHEBI:15378"/>
        <dbReference type="ChEBI" id="CHEBI:30616"/>
        <dbReference type="ChEBI" id="CHEBI:46858"/>
        <dbReference type="ChEBI" id="CHEBI:61978"/>
        <dbReference type="ChEBI" id="CHEBI:456216"/>
        <dbReference type="EC" id="2.7.10.2"/>
    </reaction>
</comment>
<evidence type="ECO:0000256" key="13">
    <source>
        <dbReference type="ARBA" id="ARBA00023136"/>
    </source>
</evidence>
<feature type="transmembrane region" description="Helical" evidence="16">
    <location>
        <begin position="492"/>
        <end position="510"/>
    </location>
</feature>
<evidence type="ECO:0000256" key="1">
    <source>
        <dbReference type="ARBA" id="ARBA00004429"/>
    </source>
</evidence>
<evidence type="ECO:0000313" key="21">
    <source>
        <dbReference type="Proteomes" id="UP000664795"/>
    </source>
</evidence>
<dbReference type="InterPro" id="IPR050445">
    <property type="entry name" value="Bact_polysacc_biosynth/exp"/>
</dbReference>
<comment type="similarity">
    <text evidence="2">Belongs to the CpsD/CapB family.</text>
</comment>
<reference evidence="20 21" key="1">
    <citation type="submission" date="2021-03" db="EMBL/GenBank/DDBJ databases">
        <title>Fibrella sp. HMF5036 genome sequencing and assembly.</title>
        <authorList>
            <person name="Kang H."/>
            <person name="Kim H."/>
            <person name="Bae S."/>
            <person name="Joh K."/>
        </authorList>
    </citation>
    <scope>NUCLEOTIDE SEQUENCE [LARGE SCALE GENOMIC DNA]</scope>
    <source>
        <strain evidence="20 21">HMF5036</strain>
    </source>
</reference>
<name>A0A939G8Z5_9BACT</name>
<evidence type="ECO:0000256" key="8">
    <source>
        <dbReference type="ARBA" id="ARBA00022692"/>
    </source>
</evidence>
<dbReference type="InterPro" id="IPR032807">
    <property type="entry name" value="GNVR"/>
</dbReference>
<proteinExistence type="inferred from homology"/>
<evidence type="ECO:0000256" key="16">
    <source>
        <dbReference type="SAM" id="Phobius"/>
    </source>
</evidence>
<feature type="domain" description="Polysaccharide chain length determinant N-terminal" evidence="17">
    <location>
        <begin position="20"/>
        <end position="113"/>
    </location>
</feature>
<dbReference type="InterPro" id="IPR005702">
    <property type="entry name" value="Wzc-like_C"/>
</dbReference>
<evidence type="ECO:0000256" key="5">
    <source>
        <dbReference type="ARBA" id="ARBA00022475"/>
    </source>
</evidence>
<keyword evidence="11" id="KW-0067">ATP-binding</keyword>
<comment type="subcellular location">
    <subcellularLocation>
        <location evidence="1">Cell inner membrane</location>
        <topology evidence="1">Multi-pass membrane protein</topology>
    </subcellularLocation>
</comment>
<keyword evidence="6" id="KW-0997">Cell inner membrane</keyword>
<dbReference type="GO" id="GO:0005524">
    <property type="term" value="F:ATP binding"/>
    <property type="evidence" value="ECO:0007669"/>
    <property type="project" value="UniProtKB-KW"/>
</dbReference>
<dbReference type="PANTHER" id="PTHR32309:SF13">
    <property type="entry name" value="FERRIC ENTEROBACTIN TRANSPORT PROTEIN FEPE"/>
    <property type="match status" value="1"/>
</dbReference>
<dbReference type="Pfam" id="PF13807">
    <property type="entry name" value="GNVR"/>
    <property type="match status" value="1"/>
</dbReference>
<evidence type="ECO:0000256" key="3">
    <source>
        <dbReference type="ARBA" id="ARBA00008883"/>
    </source>
</evidence>
<keyword evidence="8 16" id="KW-0812">Transmembrane</keyword>
<evidence type="ECO:0000259" key="19">
    <source>
        <dbReference type="Pfam" id="PF13807"/>
    </source>
</evidence>
<keyword evidence="13 16" id="KW-0472">Membrane</keyword>
<dbReference type="EMBL" id="JAFMYU010000017">
    <property type="protein sequence ID" value="MBO0933185.1"/>
    <property type="molecule type" value="Genomic_DNA"/>
</dbReference>
<evidence type="ECO:0000259" key="17">
    <source>
        <dbReference type="Pfam" id="PF02706"/>
    </source>
</evidence>
<evidence type="ECO:0000256" key="4">
    <source>
        <dbReference type="ARBA" id="ARBA00011903"/>
    </source>
</evidence>
<dbReference type="InterPro" id="IPR027417">
    <property type="entry name" value="P-loop_NTPase"/>
</dbReference>
<dbReference type="GO" id="GO:0004715">
    <property type="term" value="F:non-membrane spanning protein tyrosine kinase activity"/>
    <property type="evidence" value="ECO:0007669"/>
    <property type="project" value="UniProtKB-EC"/>
</dbReference>
<dbReference type="PANTHER" id="PTHR32309">
    <property type="entry name" value="TYROSINE-PROTEIN KINASE"/>
    <property type="match status" value="1"/>
</dbReference>
<evidence type="ECO:0000256" key="14">
    <source>
        <dbReference type="ARBA" id="ARBA00023137"/>
    </source>
</evidence>
<dbReference type="Proteomes" id="UP000664795">
    <property type="component" value="Unassembled WGS sequence"/>
</dbReference>
<evidence type="ECO:0000256" key="6">
    <source>
        <dbReference type="ARBA" id="ARBA00022519"/>
    </source>
</evidence>
<dbReference type="SUPFAM" id="SSF52540">
    <property type="entry name" value="P-loop containing nucleoside triphosphate hydrolases"/>
    <property type="match status" value="1"/>
</dbReference>
<keyword evidence="5" id="KW-1003">Cell membrane</keyword>
<evidence type="ECO:0000313" key="20">
    <source>
        <dbReference type="EMBL" id="MBO0933185.1"/>
    </source>
</evidence>
<evidence type="ECO:0000256" key="2">
    <source>
        <dbReference type="ARBA" id="ARBA00007316"/>
    </source>
</evidence>
<evidence type="ECO:0000256" key="10">
    <source>
        <dbReference type="ARBA" id="ARBA00022777"/>
    </source>
</evidence>